<evidence type="ECO:0000256" key="1">
    <source>
        <dbReference type="SAM" id="SignalP"/>
    </source>
</evidence>
<evidence type="ECO:0000313" key="2">
    <source>
        <dbReference type="EMBL" id="NID12995.1"/>
    </source>
</evidence>
<reference evidence="2" key="1">
    <citation type="submission" date="2024-05" db="EMBL/GenBank/DDBJ databases">
        <authorList>
            <person name="Jung D.-H."/>
        </authorList>
    </citation>
    <scope>NUCLEOTIDE SEQUENCE</scope>
    <source>
        <strain evidence="2">JA-25</strain>
    </source>
</reference>
<gene>
    <name evidence="2" type="ORF">F7231_22680</name>
</gene>
<keyword evidence="3" id="KW-1185">Reference proteome</keyword>
<keyword evidence="1" id="KW-0732">Signal</keyword>
<protein>
    <submittedName>
        <fullName evidence="2">Uncharacterized protein</fullName>
    </submittedName>
</protein>
<name>A0ABX0QKM9_9BACT</name>
<dbReference type="InterPro" id="IPR028974">
    <property type="entry name" value="TSP_type-3_rpt"/>
</dbReference>
<sequence>MYTKQPICLLLGLCVCLWLALGQSYAAPIPGESVGEPGSGWLVDSDLDGVDDTADLCPDTPTGVAVNAYGCPLARETCDYTTATVTLTSAGGSSGSAVATRYVLASNTGTILQVNETASFTGLSGTATYMAVALTYEGAISNLSVGSSLSAVSAACYDWSEALVFKACVAPPPVEPPTCDYQIGEQIVLQAAGGSTGVGIKTSYVLINNAGTLVRVSETPSFTSTGLANGTYSAYALTYSDNATVTNLVVNGVTTLAQVTADCLAMSPALSVTLCGCSPRCLPLVVTRIR</sequence>
<dbReference type="Proteomes" id="UP000606008">
    <property type="component" value="Unassembled WGS sequence"/>
</dbReference>
<organism evidence="2 3">
    <name type="scientific">Fibrivirga algicola</name>
    <dbReference type="NCBI Taxonomy" id="2950420"/>
    <lineage>
        <taxon>Bacteria</taxon>
        <taxon>Pseudomonadati</taxon>
        <taxon>Bacteroidota</taxon>
        <taxon>Cytophagia</taxon>
        <taxon>Cytophagales</taxon>
        <taxon>Spirosomataceae</taxon>
        <taxon>Fibrivirga</taxon>
    </lineage>
</organism>
<dbReference type="SUPFAM" id="SSF103647">
    <property type="entry name" value="TSP type-3 repeat"/>
    <property type="match status" value="1"/>
</dbReference>
<feature type="signal peptide" evidence="1">
    <location>
        <begin position="1"/>
        <end position="26"/>
    </location>
</feature>
<feature type="chain" id="PRO_5047346983" evidence="1">
    <location>
        <begin position="27"/>
        <end position="290"/>
    </location>
</feature>
<comment type="caution">
    <text evidence="2">The sequence shown here is derived from an EMBL/GenBank/DDBJ whole genome shotgun (WGS) entry which is preliminary data.</text>
</comment>
<dbReference type="EMBL" id="WAEL01000010">
    <property type="protein sequence ID" value="NID12995.1"/>
    <property type="molecule type" value="Genomic_DNA"/>
</dbReference>
<evidence type="ECO:0000313" key="3">
    <source>
        <dbReference type="Proteomes" id="UP000606008"/>
    </source>
</evidence>
<accession>A0ABX0QKM9</accession>
<proteinExistence type="predicted"/>
<dbReference type="RefSeq" id="WP_166693666.1">
    <property type="nucleotide sequence ID" value="NZ_WAEL01000010.1"/>
</dbReference>